<gene>
    <name evidence="1" type="ORF">CY35_07G050100</name>
</gene>
<comment type="caution">
    <text evidence="1">The sequence shown here is derived from an EMBL/GenBank/DDBJ whole genome shotgun (WGS) entry which is preliminary data.</text>
</comment>
<evidence type="ECO:0000313" key="2">
    <source>
        <dbReference type="Proteomes" id="UP000828922"/>
    </source>
</evidence>
<evidence type="ECO:0000313" key="1">
    <source>
        <dbReference type="EMBL" id="KAH9556823.1"/>
    </source>
</evidence>
<sequence>MAGPGVIKTSSALVVGSTAVAGNFLQGDEAAADGINMLVRVGIAVTCSVVAYTVSYFTTRGRSGEDSNPLLPDTDLSESEEGSKVAGNVVEEQEEHDQSSSSVQHLVVAPDDTAAAVPTTPVQFVQEQEEQQRVKTAEAAPPIPVLGGLDQTSSLQPAAAEFNGFSSQESDSVKPNSEEGEKPLVQEAAEEDDDDAKTGNPILQKGSSGSSSYSNGEEKLAALETSSSTLEESSLPGWNKLDHSLDESKSDADANGRIGATHDAAAEAAEVEALRSTVHKLQEKEQLLEKQVLQYKQQLGLLADDDENAKKKERGHLAAEELAAAARPELKKEDTQTSVEELEIEVAGLRHANKELEQQRRQLSEKVSALQQNSELAHHSKGSVLELEVHHGAKPAEEHVPDMLQQQHVNEDLLIKQVEGLQNNWFSEVEELVYLRWVNACLRNELHNHQTTLAKVSALDLNKNSSLESLEKAKQLILEYINSEHLLPLQVKDYTEAGLDSSVSEKSLYFSSEGGVGDDSDDSPHSRQIHRKQSLIRRIRNWTARHLEAGSDLPSGPVSPAESERWFLFHSDPKHRRRSSGSKVPGETHLQKNASDMSLATSLSVGGRKIDSSVLSSPSPRRTTSDSSIFSTPASVKSDVSGSTHHKPNLPLLNTAIAEHNNPLNGVATSPFQLMAKSPASETAEKYPSVKDRLREAMERHKEIKEKARAERERAQKEKLADQPSTPQQPLTEESMSPAAEGSKRRVSRLPKPPPKPSGPPELAQGLTVGIPTTPKSPLGASASPESQQPQSKDNMQRAPEVVELYLSLMKQNSRSNEVIAGDGEITPDTPHSNTISETDNQSTHRLAIKADVETLGDFVKALATELQAAVYYSIEDVVAIVYWLDEELSHLVDEAAVLKHFDWPEAKVDALREATFEYLDLMKLQEELSLFEDKPELPCEEALKKILTTLEKVELSVFGLLRTRDMEVARYKEFNIPIEWMLDSGLVGKIKLECVKLAQLYINRVLSELDHEGESAHGEPMQEFLLLQGVRFAFRVHQFVGGFDPKTMSAFQALRDRAHIHNMDTL</sequence>
<name>A0ACB8HKV9_9BRYO</name>
<dbReference type="EMBL" id="CM038913">
    <property type="protein sequence ID" value="KAH9556823.1"/>
    <property type="molecule type" value="Genomic_DNA"/>
</dbReference>
<proteinExistence type="predicted"/>
<accession>A0ACB8HKV9</accession>
<protein>
    <submittedName>
        <fullName evidence="1">Uncharacterized protein</fullName>
    </submittedName>
</protein>
<keyword evidence="2" id="KW-1185">Reference proteome</keyword>
<dbReference type="Proteomes" id="UP000828922">
    <property type="component" value="Linkage Group LG07"/>
</dbReference>
<organism evidence="1 2">
    <name type="scientific">Sphagnum magellanicum</name>
    <dbReference type="NCBI Taxonomy" id="128215"/>
    <lineage>
        <taxon>Eukaryota</taxon>
        <taxon>Viridiplantae</taxon>
        <taxon>Streptophyta</taxon>
        <taxon>Embryophyta</taxon>
        <taxon>Bryophyta</taxon>
        <taxon>Sphagnophytina</taxon>
        <taxon>Sphagnopsida</taxon>
        <taxon>Sphagnales</taxon>
        <taxon>Sphagnaceae</taxon>
        <taxon>Sphagnum</taxon>
    </lineage>
</organism>
<reference evidence="2" key="1">
    <citation type="journal article" date="2022" name="New Phytol.">
        <title>Phylogenomic structure and speciation in an emerging model: the Sphagnum magellanicum complex (Bryophyta).</title>
        <authorList>
            <person name="Shaw A.J."/>
            <person name="Piatkowski B."/>
            <person name="Duffy A.M."/>
            <person name="Aguero B."/>
            <person name="Imwattana K."/>
            <person name="Nieto-Lugilde M."/>
            <person name="Healey A."/>
            <person name="Weston D.J."/>
            <person name="Patel M.N."/>
            <person name="Schmutz J."/>
            <person name="Grimwood J."/>
            <person name="Yavitt J.B."/>
            <person name="Hassel K."/>
            <person name="Stenoien H.K."/>
            <person name="Flatberg K.I."/>
            <person name="Bickford C.P."/>
            <person name="Hicks K.A."/>
        </authorList>
    </citation>
    <scope>NUCLEOTIDE SEQUENCE [LARGE SCALE GENOMIC DNA]</scope>
</reference>